<dbReference type="Proteomes" id="UP001497392">
    <property type="component" value="Unassembled WGS sequence"/>
</dbReference>
<evidence type="ECO:0000313" key="2">
    <source>
        <dbReference type="EMBL" id="CAL5221879.1"/>
    </source>
</evidence>
<feature type="region of interest" description="Disordered" evidence="1">
    <location>
        <begin position="46"/>
        <end position="213"/>
    </location>
</feature>
<comment type="caution">
    <text evidence="2">The sequence shown here is derived from an EMBL/GenBank/DDBJ whole genome shotgun (WGS) entry which is preliminary data.</text>
</comment>
<feature type="region of interest" description="Disordered" evidence="1">
    <location>
        <begin position="231"/>
        <end position="261"/>
    </location>
</feature>
<name>A0ABP1FRY2_9CHLO</name>
<sequence>MTTRGRIARGEHQQEFEGHVQRWVKQWEPLGGTSKVKVLKYVPTGDRSEAPAASRVPHLKTVRDSSLKVVFRPKQAPRPPDQPEAAQDIPSSNGVARPEAEQPHHSSAQPDAAVPMEIETAKVEDAQEQSRTLEQQSMPMQASLPSKRAEEKQRREDALGELPASAASGPAHEPDRALAEQAASATLAALNDGPAAHQVTANTEHAAAPSLPMDAETPMAAQAADVTLPEAHADTAAPPVRSDAVITAQDGNATGMGSAGS</sequence>
<feature type="compositionally biased region" description="Basic and acidic residues" evidence="1">
    <location>
        <begin position="147"/>
        <end position="158"/>
    </location>
</feature>
<reference evidence="2 3" key="1">
    <citation type="submission" date="2024-06" db="EMBL/GenBank/DDBJ databases">
        <authorList>
            <person name="Kraege A."/>
            <person name="Thomma B."/>
        </authorList>
    </citation>
    <scope>NUCLEOTIDE SEQUENCE [LARGE SCALE GENOMIC DNA]</scope>
</reference>
<organism evidence="2 3">
    <name type="scientific">Coccomyxa viridis</name>
    <dbReference type="NCBI Taxonomy" id="1274662"/>
    <lineage>
        <taxon>Eukaryota</taxon>
        <taxon>Viridiplantae</taxon>
        <taxon>Chlorophyta</taxon>
        <taxon>core chlorophytes</taxon>
        <taxon>Trebouxiophyceae</taxon>
        <taxon>Trebouxiophyceae incertae sedis</taxon>
        <taxon>Coccomyxaceae</taxon>
        <taxon>Coccomyxa</taxon>
    </lineage>
</organism>
<feature type="compositionally biased region" description="Polar residues" evidence="1">
    <location>
        <begin position="129"/>
        <end position="144"/>
    </location>
</feature>
<keyword evidence="3" id="KW-1185">Reference proteome</keyword>
<proteinExistence type="predicted"/>
<evidence type="ECO:0000256" key="1">
    <source>
        <dbReference type="SAM" id="MobiDB-lite"/>
    </source>
</evidence>
<protein>
    <submittedName>
        <fullName evidence="2">G4142 protein</fullName>
    </submittedName>
</protein>
<accession>A0ABP1FRY2</accession>
<evidence type="ECO:0000313" key="3">
    <source>
        <dbReference type="Proteomes" id="UP001497392"/>
    </source>
</evidence>
<dbReference type="EMBL" id="CAXHTA020000005">
    <property type="protein sequence ID" value="CAL5221879.1"/>
    <property type="molecule type" value="Genomic_DNA"/>
</dbReference>
<feature type="compositionally biased region" description="Low complexity" evidence="1">
    <location>
        <begin position="179"/>
        <end position="190"/>
    </location>
</feature>
<gene>
    <name evidence="2" type="primary">g4142</name>
    <name evidence="2" type="ORF">VP750_LOCUS3538</name>
</gene>